<evidence type="ECO:0000313" key="2">
    <source>
        <dbReference type="EMBL" id="CAD7004977.1"/>
    </source>
</evidence>
<dbReference type="EMBL" id="CAJHJT010000034">
    <property type="protein sequence ID" value="CAD7004977.1"/>
    <property type="molecule type" value="Genomic_DNA"/>
</dbReference>
<accession>A0A811V552</accession>
<dbReference type="AlphaFoldDB" id="A0A811V552"/>
<proteinExistence type="predicted"/>
<protein>
    <submittedName>
        <fullName evidence="2">(Mediterranean fruit fly) hypothetical protein</fullName>
    </submittedName>
</protein>
<gene>
    <name evidence="2" type="ORF">CCAP1982_LOCUS13354</name>
</gene>
<comment type="caution">
    <text evidence="2">The sequence shown here is derived from an EMBL/GenBank/DDBJ whole genome shotgun (WGS) entry which is preliminary data.</text>
</comment>
<evidence type="ECO:0000256" key="1">
    <source>
        <dbReference type="SAM" id="MobiDB-lite"/>
    </source>
</evidence>
<organism evidence="2 3">
    <name type="scientific">Ceratitis capitata</name>
    <name type="common">Mediterranean fruit fly</name>
    <name type="synonym">Tephritis capitata</name>
    <dbReference type="NCBI Taxonomy" id="7213"/>
    <lineage>
        <taxon>Eukaryota</taxon>
        <taxon>Metazoa</taxon>
        <taxon>Ecdysozoa</taxon>
        <taxon>Arthropoda</taxon>
        <taxon>Hexapoda</taxon>
        <taxon>Insecta</taxon>
        <taxon>Pterygota</taxon>
        <taxon>Neoptera</taxon>
        <taxon>Endopterygota</taxon>
        <taxon>Diptera</taxon>
        <taxon>Brachycera</taxon>
        <taxon>Muscomorpha</taxon>
        <taxon>Tephritoidea</taxon>
        <taxon>Tephritidae</taxon>
        <taxon>Ceratitis</taxon>
        <taxon>Ceratitis</taxon>
    </lineage>
</organism>
<sequence length="147" mass="16558">MLCGTCSAAGCLPASVVHCQCQSTCLQSTLVWFFALKEEEELQNMLASFCVYRQVNLNEIDVNFIACKIGRRQHLERYKLLDAEIVEAADEDDFNTSDNDNDDNQNNQFLETQDIDSSVSGSQQYFFLQAASWPQPQPQQSSKGSRS</sequence>
<feature type="compositionally biased region" description="Acidic residues" evidence="1">
    <location>
        <begin position="91"/>
        <end position="103"/>
    </location>
</feature>
<name>A0A811V552_CERCA</name>
<keyword evidence="3" id="KW-1185">Reference proteome</keyword>
<dbReference type="Proteomes" id="UP000606786">
    <property type="component" value="Unassembled WGS sequence"/>
</dbReference>
<feature type="region of interest" description="Disordered" evidence="1">
    <location>
        <begin position="91"/>
        <end position="113"/>
    </location>
</feature>
<reference evidence="2" key="1">
    <citation type="submission" date="2020-11" db="EMBL/GenBank/DDBJ databases">
        <authorList>
            <person name="Whitehead M."/>
        </authorList>
    </citation>
    <scope>NUCLEOTIDE SEQUENCE</scope>
    <source>
        <strain evidence="2">EGII</strain>
    </source>
</reference>
<evidence type="ECO:0000313" key="3">
    <source>
        <dbReference type="Proteomes" id="UP000606786"/>
    </source>
</evidence>